<name>A0A8T2PK08_9TELE</name>
<feature type="non-terminal residue" evidence="2">
    <location>
        <position position="1"/>
    </location>
</feature>
<comment type="caution">
    <text evidence="2">The sequence shown here is derived from an EMBL/GenBank/DDBJ whole genome shotgun (WGS) entry which is preliminary data.</text>
</comment>
<evidence type="ECO:0000313" key="2">
    <source>
        <dbReference type="EMBL" id="KAG9352619.1"/>
    </source>
</evidence>
<feature type="region of interest" description="Disordered" evidence="1">
    <location>
        <begin position="1"/>
        <end position="68"/>
    </location>
</feature>
<dbReference type="EMBL" id="JAFBMS010000005">
    <property type="protein sequence ID" value="KAG9352619.1"/>
    <property type="molecule type" value="Genomic_DNA"/>
</dbReference>
<dbReference type="InterPro" id="IPR033551">
    <property type="entry name" value="DRC7/lobo"/>
</dbReference>
<dbReference type="GO" id="GO:0031514">
    <property type="term" value="C:motile cilium"/>
    <property type="evidence" value="ECO:0007669"/>
    <property type="project" value="TreeGrafter"/>
</dbReference>
<reference evidence="2" key="1">
    <citation type="thesis" date="2021" institute="BYU ScholarsArchive" country="Provo, UT, USA">
        <title>Applications of and Algorithms for Genome Assembly and Genomic Analyses with an Emphasis on Marine Teleosts.</title>
        <authorList>
            <person name="Pickett B.D."/>
        </authorList>
    </citation>
    <scope>NUCLEOTIDE SEQUENCE</scope>
    <source>
        <strain evidence="2">HI-2016</strain>
    </source>
</reference>
<protein>
    <submittedName>
        <fullName evidence="2">Uncharacterized protein</fullName>
    </submittedName>
</protein>
<gene>
    <name evidence="2" type="ORF">JZ751_021033</name>
</gene>
<dbReference type="PANTHER" id="PTHR35249:SF2">
    <property type="entry name" value="DYNEIN REGULATORY COMPLEX SUBUNIT 7"/>
    <property type="match status" value="1"/>
</dbReference>
<keyword evidence="3" id="KW-1185">Reference proteome</keyword>
<evidence type="ECO:0000313" key="3">
    <source>
        <dbReference type="Proteomes" id="UP000824540"/>
    </source>
</evidence>
<proteinExistence type="predicted"/>
<feature type="compositionally biased region" description="Basic and acidic residues" evidence="1">
    <location>
        <begin position="1"/>
        <end position="20"/>
    </location>
</feature>
<dbReference type="GO" id="GO:0030317">
    <property type="term" value="P:flagellated sperm motility"/>
    <property type="evidence" value="ECO:0007669"/>
    <property type="project" value="TreeGrafter"/>
</dbReference>
<feature type="compositionally biased region" description="Acidic residues" evidence="1">
    <location>
        <begin position="21"/>
        <end position="36"/>
    </location>
</feature>
<evidence type="ECO:0000256" key="1">
    <source>
        <dbReference type="SAM" id="MobiDB-lite"/>
    </source>
</evidence>
<dbReference type="AlphaFoldDB" id="A0A8T2PK08"/>
<accession>A0A8T2PK08</accession>
<dbReference type="OrthoDB" id="8806872at2759"/>
<feature type="compositionally biased region" description="Polar residues" evidence="1">
    <location>
        <begin position="37"/>
        <end position="52"/>
    </location>
</feature>
<dbReference type="Proteomes" id="UP000824540">
    <property type="component" value="Unassembled WGS sequence"/>
</dbReference>
<organism evidence="2 3">
    <name type="scientific">Albula glossodonta</name>
    <name type="common">roundjaw bonefish</name>
    <dbReference type="NCBI Taxonomy" id="121402"/>
    <lineage>
        <taxon>Eukaryota</taxon>
        <taxon>Metazoa</taxon>
        <taxon>Chordata</taxon>
        <taxon>Craniata</taxon>
        <taxon>Vertebrata</taxon>
        <taxon>Euteleostomi</taxon>
        <taxon>Actinopterygii</taxon>
        <taxon>Neopterygii</taxon>
        <taxon>Teleostei</taxon>
        <taxon>Albuliformes</taxon>
        <taxon>Albulidae</taxon>
        <taxon>Albula</taxon>
    </lineage>
</organism>
<dbReference type="PANTHER" id="PTHR35249">
    <property type="entry name" value="DYNEIN REGULATORY COMPLEX SUBUNIT 7"/>
    <property type="match status" value="1"/>
</dbReference>
<sequence>MEDLSQTKEVDSQEAMRKEEEEREEDEDKDLQELEDTTSNINITLPNYSQPEPVTEEELPKSYKQNSTQEDQLLHMAENFRCQYVHLHPERKPLLLCPLNECG</sequence>